<name>A0AA92G6I6_9BACT</name>
<dbReference type="Proteomes" id="UP000502831">
    <property type="component" value="Plasmid pSDCE1"/>
</dbReference>
<geneLocation type="plasmid" evidence="1 2">
    <name>pSDCE1</name>
</geneLocation>
<proteinExistence type="predicted"/>
<accession>A0AA92G6I6</accession>
<keyword evidence="1" id="KW-0614">Plasmid</keyword>
<evidence type="ECO:0000313" key="2">
    <source>
        <dbReference type="Proteomes" id="UP000502831"/>
    </source>
</evidence>
<evidence type="ECO:0000313" key="1">
    <source>
        <dbReference type="EMBL" id="QNA70500.1"/>
    </source>
</evidence>
<sequence length="214" mass="24456">METIDIKNHFKTPLFTHEMLSAFLEPSVSQVNIKIATMVKNGDLIRLKRGIYHLGKRYQSTPIDTISISNMLYTPSYVSFDFALSHYGMIPERVSEVTAATLNHPKLFETPLGRFSYKHIPKEAYALGVDWMYDENNGGKLIATPEKALCDKIRYDRGVGSMTQAQMKEYLVYDLRLERLEMLNVELILLIAHAYRSKNLRTLASLLQKGVNHG</sequence>
<protein>
    <recommendedName>
        <fullName evidence="3">Transcriptional regulator</fullName>
    </recommendedName>
</protein>
<dbReference type="AlphaFoldDB" id="A0AA92G6I6"/>
<reference evidence="1 2" key="1">
    <citation type="submission" date="2020-08" db="EMBL/GenBank/DDBJ databases">
        <title>Genome of Dechlorinating Sulfurospirillum strain ACSDCE.</title>
        <authorList>
            <person name="Yang Y."/>
            <person name="Huo L."/>
            <person name="Yan J."/>
        </authorList>
    </citation>
    <scope>NUCLEOTIDE SEQUENCE [LARGE SCALE GENOMIC DNA]</scope>
    <source>
        <strain evidence="1 2">ACSDCE</strain>
        <plasmid evidence="1 2">pSDCE1</plasmid>
    </source>
</reference>
<organism evidence="1 2">
    <name type="scientific">Sulfurospirillum diekertiae</name>
    <dbReference type="NCBI Taxonomy" id="1854492"/>
    <lineage>
        <taxon>Bacteria</taxon>
        <taxon>Pseudomonadati</taxon>
        <taxon>Campylobacterota</taxon>
        <taxon>Epsilonproteobacteria</taxon>
        <taxon>Campylobacterales</taxon>
        <taxon>Sulfurospirillaceae</taxon>
        <taxon>Sulfurospirillum</taxon>
    </lineage>
</organism>
<gene>
    <name evidence="1" type="ORF">FA584_14220</name>
</gene>
<dbReference type="EMBL" id="CP059996">
    <property type="protein sequence ID" value="QNA70500.1"/>
    <property type="molecule type" value="Genomic_DNA"/>
</dbReference>
<dbReference type="RefSeq" id="WP_191342133.1">
    <property type="nucleotide sequence ID" value="NZ_CP059996.1"/>
</dbReference>
<evidence type="ECO:0008006" key="3">
    <source>
        <dbReference type="Google" id="ProtNLM"/>
    </source>
</evidence>